<name>A0A1C3WP23_9HYPH</name>
<dbReference type="RefSeq" id="WP_092715658.1">
    <property type="nucleotide sequence ID" value="NZ_FMAG01000006.1"/>
</dbReference>
<evidence type="ECO:0000313" key="1">
    <source>
        <dbReference type="EMBL" id="SCB41719.1"/>
    </source>
</evidence>
<dbReference type="EMBL" id="FMAG01000006">
    <property type="protein sequence ID" value="SCB41719.1"/>
    <property type="molecule type" value="Genomic_DNA"/>
</dbReference>
<keyword evidence="2" id="KW-1185">Reference proteome</keyword>
<gene>
    <name evidence="1" type="ORF">GA0061103_5909</name>
</gene>
<proteinExistence type="predicted"/>
<protein>
    <recommendedName>
        <fullName evidence="3">MerR HTH family regulatory protein</fullName>
    </recommendedName>
</protein>
<reference evidence="2" key="1">
    <citation type="submission" date="2016-08" db="EMBL/GenBank/DDBJ databases">
        <authorList>
            <person name="Varghese N."/>
            <person name="Submissions Spin"/>
        </authorList>
    </citation>
    <scope>NUCLEOTIDE SEQUENCE [LARGE SCALE GENOMIC DNA]</scope>
    <source>
        <strain evidence="2">HAMBI 2975</strain>
    </source>
</reference>
<dbReference type="Proteomes" id="UP000199101">
    <property type="component" value="Unassembled WGS sequence"/>
</dbReference>
<sequence length="145" mass="15892">MTLPIFWRRADFSVAETADIVDVPEDTLRGWLARNLVPEFTGVKSGSRLWFSAHDALYFAILRELTAYGVSVRPAMREAGSIANNTADGELDHEYMIVRTNGAATDFEMTDAVVIDDKPGAVIPLRGVLERVLDRAAAVHATEAS</sequence>
<organism evidence="1 2">
    <name type="scientific">Rhizobium multihospitium</name>
    <dbReference type="NCBI Taxonomy" id="410764"/>
    <lineage>
        <taxon>Bacteria</taxon>
        <taxon>Pseudomonadati</taxon>
        <taxon>Pseudomonadota</taxon>
        <taxon>Alphaproteobacteria</taxon>
        <taxon>Hyphomicrobiales</taxon>
        <taxon>Rhizobiaceae</taxon>
        <taxon>Rhizobium/Agrobacterium group</taxon>
        <taxon>Rhizobium</taxon>
    </lineage>
</organism>
<evidence type="ECO:0000313" key="2">
    <source>
        <dbReference type="Proteomes" id="UP000199101"/>
    </source>
</evidence>
<evidence type="ECO:0008006" key="3">
    <source>
        <dbReference type="Google" id="ProtNLM"/>
    </source>
</evidence>
<accession>A0A1C3WP23</accession>
<dbReference type="OrthoDB" id="8455279at2"/>
<dbReference type="AlphaFoldDB" id="A0A1C3WP23"/>